<sequence length="153" mass="18035">MLKEQLIKHLKGGEAFAPIDLLLEDISYANLSIRPNGLPYSFYELFYHIVFTQEDILKYILEANYKAPKWPDDYWSLQQGPNNEKDWDNLKSKFFKERAQLINLISKDEVCLDEPIKSNSEHTLFRELMLIVEHNAYHTGQLLIILRLLNLHS</sequence>
<dbReference type="RefSeq" id="WP_073151718.1">
    <property type="nucleotide sequence ID" value="NZ_FQYY01000006.1"/>
</dbReference>
<evidence type="ECO:0000313" key="2">
    <source>
        <dbReference type="EMBL" id="SHI99474.1"/>
    </source>
</evidence>
<dbReference type="SUPFAM" id="SSF109854">
    <property type="entry name" value="DinB/YfiT-like putative metalloenzymes"/>
    <property type="match status" value="1"/>
</dbReference>
<dbReference type="STRING" id="579105.SAMN04488096_106245"/>
<dbReference type="InterPro" id="IPR034660">
    <property type="entry name" value="DinB/YfiT-like"/>
</dbReference>
<protein>
    <submittedName>
        <fullName evidence="2">DinB superfamily protein</fullName>
    </submittedName>
</protein>
<dbReference type="Proteomes" id="UP000184225">
    <property type="component" value="Unassembled WGS sequence"/>
</dbReference>
<proteinExistence type="predicted"/>
<evidence type="ECO:0000259" key="1">
    <source>
        <dbReference type="Pfam" id="PF12867"/>
    </source>
</evidence>
<dbReference type="Pfam" id="PF12867">
    <property type="entry name" value="DinB_2"/>
    <property type="match status" value="1"/>
</dbReference>
<dbReference type="AlphaFoldDB" id="A0A1M6FP74"/>
<gene>
    <name evidence="2" type="ORF">SAMN04488096_106245</name>
</gene>
<feature type="domain" description="DinB-like" evidence="1">
    <location>
        <begin position="22"/>
        <end position="142"/>
    </location>
</feature>
<organism evidence="2 3">
    <name type="scientific">Mesonia phycicola</name>
    <dbReference type="NCBI Taxonomy" id="579105"/>
    <lineage>
        <taxon>Bacteria</taxon>
        <taxon>Pseudomonadati</taxon>
        <taxon>Bacteroidota</taxon>
        <taxon>Flavobacteriia</taxon>
        <taxon>Flavobacteriales</taxon>
        <taxon>Flavobacteriaceae</taxon>
        <taxon>Mesonia</taxon>
    </lineage>
</organism>
<accession>A0A1M6FP74</accession>
<dbReference type="Gene3D" id="1.20.120.450">
    <property type="entry name" value="dinb family like domain"/>
    <property type="match status" value="1"/>
</dbReference>
<keyword evidence="3" id="KW-1185">Reference proteome</keyword>
<reference evidence="2 3" key="1">
    <citation type="submission" date="2016-11" db="EMBL/GenBank/DDBJ databases">
        <authorList>
            <person name="Jaros S."/>
            <person name="Januszkiewicz K."/>
            <person name="Wedrychowicz H."/>
        </authorList>
    </citation>
    <scope>NUCLEOTIDE SEQUENCE [LARGE SCALE GENOMIC DNA]</scope>
    <source>
        <strain evidence="2 3">DSM 21425</strain>
    </source>
</reference>
<dbReference type="InterPro" id="IPR024775">
    <property type="entry name" value="DinB-like"/>
</dbReference>
<dbReference type="OrthoDB" id="9798830at2"/>
<evidence type="ECO:0000313" key="3">
    <source>
        <dbReference type="Proteomes" id="UP000184225"/>
    </source>
</evidence>
<name>A0A1M6FP74_9FLAO</name>
<dbReference type="EMBL" id="FQYY01000006">
    <property type="protein sequence ID" value="SHI99474.1"/>
    <property type="molecule type" value="Genomic_DNA"/>
</dbReference>